<dbReference type="InterPro" id="IPR036852">
    <property type="entry name" value="Peptidase_S8/S53_dom_sf"/>
</dbReference>
<dbReference type="PRINTS" id="PR00723">
    <property type="entry name" value="SUBTILISIN"/>
</dbReference>
<dbReference type="Pfam" id="PF00082">
    <property type="entry name" value="Peptidase_S8"/>
    <property type="match status" value="1"/>
</dbReference>
<dbReference type="PATRIC" id="fig|1379910.4.peg.3409"/>
<dbReference type="InterPro" id="IPR050131">
    <property type="entry name" value="Peptidase_S8_subtilisin-like"/>
</dbReference>
<dbReference type="Pfam" id="PF05922">
    <property type="entry name" value="Inhibitor_I9"/>
    <property type="match status" value="1"/>
</dbReference>
<sequence>MKTSNFKKAVSFFALASAFTMAGCQKEEILEETSASPAASGTTQAVSGKYIVIMKNGNATNVQEQRNRLLQKLGINSERISDVFNGASDGFTGNLSKEEVQQLKQDGDVAYVEQEQAINLEKTTATLFSTTSTTTSTSGQTIPWGVARVGYGDGTGKTVWVIDSGVQSNHPDLNVDKTRSKSFISGDLSYEDGYGHGTAVAGIIGAKNNSEGVVGVAANASIVALRVFDNTGYGTLTRIYSALNHVYKYGKAGDVVNMSLGVAASTLLDDLVKKVAARGIFVAVAAGNSYTNCSNISPARVVASNVYVVSNMTSLSAFNPTSNFGASVNVAAPGTDVQMTWKGSGYATGNGTSYAAPHVAGILAMTGGRVSSQGLVTADPDGKPDPIALK</sequence>
<dbReference type="AlphaFoldDB" id="A0A0H4WB76"/>
<dbReference type="Proteomes" id="UP000036458">
    <property type="component" value="Chromosome"/>
</dbReference>
<dbReference type="PROSITE" id="PS51257">
    <property type="entry name" value="PROKAR_LIPOPROTEIN"/>
    <property type="match status" value="1"/>
</dbReference>
<feature type="signal peptide" evidence="7">
    <location>
        <begin position="1"/>
        <end position="22"/>
    </location>
</feature>
<dbReference type="InterPro" id="IPR023827">
    <property type="entry name" value="Peptidase_S8_Asp-AS"/>
</dbReference>
<evidence type="ECO:0000256" key="1">
    <source>
        <dbReference type="ARBA" id="ARBA00011073"/>
    </source>
</evidence>
<keyword evidence="3 5" id="KW-0378">Hydrolase</keyword>
<keyword evidence="11" id="KW-1185">Reference proteome</keyword>
<name>A0A0H4WB76_9BACT</name>
<accession>A0A0H4WB76</accession>
<evidence type="ECO:0000259" key="9">
    <source>
        <dbReference type="Pfam" id="PF05922"/>
    </source>
</evidence>
<dbReference type="PROSITE" id="PS00138">
    <property type="entry name" value="SUBTILASE_SER"/>
    <property type="match status" value="1"/>
</dbReference>
<dbReference type="Gene3D" id="3.40.50.200">
    <property type="entry name" value="Peptidase S8/S53 domain"/>
    <property type="match status" value="1"/>
</dbReference>
<protein>
    <submittedName>
        <fullName evidence="10">Uncharacterized protein</fullName>
    </submittedName>
</protein>
<keyword evidence="7" id="KW-0732">Signal</keyword>
<reference evidence="10 11" key="1">
    <citation type="submission" date="2015-01" db="EMBL/GenBank/DDBJ databases">
        <title>Rufibacter sp./DG31D/ whole genome sequencing.</title>
        <authorList>
            <person name="Kim M.K."/>
            <person name="Srinivasan S."/>
            <person name="Lee J.-J."/>
        </authorList>
    </citation>
    <scope>NUCLEOTIDE SEQUENCE [LARGE SCALE GENOMIC DNA]</scope>
    <source>
        <strain evidence="10 11">DG31D</strain>
    </source>
</reference>
<dbReference type="GO" id="GO:0006508">
    <property type="term" value="P:proteolysis"/>
    <property type="evidence" value="ECO:0007669"/>
    <property type="project" value="UniProtKB-KW"/>
</dbReference>
<dbReference type="EMBL" id="CP010777">
    <property type="protein sequence ID" value="AKQ47766.1"/>
    <property type="molecule type" value="Genomic_DNA"/>
</dbReference>
<dbReference type="InterPro" id="IPR023828">
    <property type="entry name" value="Peptidase_S8_Ser-AS"/>
</dbReference>
<dbReference type="InterPro" id="IPR015500">
    <property type="entry name" value="Peptidase_S8_subtilisin-rel"/>
</dbReference>
<dbReference type="OrthoDB" id="9798386at2"/>
<evidence type="ECO:0000256" key="3">
    <source>
        <dbReference type="ARBA" id="ARBA00022801"/>
    </source>
</evidence>
<dbReference type="InterPro" id="IPR037045">
    <property type="entry name" value="S8pro/Inhibitor_I9_sf"/>
</dbReference>
<evidence type="ECO:0000256" key="2">
    <source>
        <dbReference type="ARBA" id="ARBA00022670"/>
    </source>
</evidence>
<comment type="similarity">
    <text evidence="1 5 6">Belongs to the peptidase S8 family.</text>
</comment>
<proteinExistence type="inferred from homology"/>
<evidence type="ECO:0000256" key="7">
    <source>
        <dbReference type="SAM" id="SignalP"/>
    </source>
</evidence>
<keyword evidence="4 5" id="KW-0720">Serine protease</keyword>
<organism evidence="10 11">
    <name type="scientific">Rufibacter radiotolerans</name>
    <dbReference type="NCBI Taxonomy" id="1379910"/>
    <lineage>
        <taxon>Bacteria</taxon>
        <taxon>Pseudomonadati</taxon>
        <taxon>Bacteroidota</taxon>
        <taxon>Cytophagia</taxon>
        <taxon>Cytophagales</taxon>
        <taxon>Hymenobacteraceae</taxon>
        <taxon>Rufibacter</taxon>
    </lineage>
</organism>
<gene>
    <name evidence="10" type="ORF">TH63_15640</name>
</gene>
<dbReference type="PANTHER" id="PTHR43806">
    <property type="entry name" value="PEPTIDASE S8"/>
    <property type="match status" value="1"/>
</dbReference>
<dbReference type="PROSITE" id="PS00136">
    <property type="entry name" value="SUBTILASE_ASP"/>
    <property type="match status" value="1"/>
</dbReference>
<feature type="active site" description="Charge relay system" evidence="5">
    <location>
        <position position="163"/>
    </location>
</feature>
<dbReference type="PROSITE" id="PS51892">
    <property type="entry name" value="SUBTILASE"/>
    <property type="match status" value="1"/>
</dbReference>
<keyword evidence="2 5" id="KW-0645">Protease</keyword>
<dbReference type="SUPFAM" id="SSF52743">
    <property type="entry name" value="Subtilisin-like"/>
    <property type="match status" value="1"/>
</dbReference>
<dbReference type="PANTHER" id="PTHR43806:SF66">
    <property type="entry name" value="SERIN ENDOPEPTIDASE"/>
    <property type="match status" value="1"/>
</dbReference>
<feature type="active site" description="Charge relay system" evidence="5">
    <location>
        <position position="196"/>
    </location>
</feature>
<feature type="active site" description="Charge relay system" evidence="5">
    <location>
        <position position="353"/>
    </location>
</feature>
<dbReference type="SUPFAM" id="SSF54897">
    <property type="entry name" value="Protease propeptides/inhibitors"/>
    <property type="match status" value="1"/>
</dbReference>
<dbReference type="InterPro" id="IPR022398">
    <property type="entry name" value="Peptidase_S8_His-AS"/>
</dbReference>
<evidence type="ECO:0000256" key="5">
    <source>
        <dbReference type="PROSITE-ProRule" id="PRU01240"/>
    </source>
</evidence>
<feature type="chain" id="PRO_5005212668" evidence="7">
    <location>
        <begin position="23"/>
        <end position="390"/>
    </location>
</feature>
<dbReference type="PROSITE" id="PS00137">
    <property type="entry name" value="SUBTILASE_HIS"/>
    <property type="match status" value="1"/>
</dbReference>
<evidence type="ECO:0000313" key="11">
    <source>
        <dbReference type="Proteomes" id="UP000036458"/>
    </source>
</evidence>
<dbReference type="InterPro" id="IPR000209">
    <property type="entry name" value="Peptidase_S8/S53_dom"/>
</dbReference>
<feature type="domain" description="Peptidase S8/S53" evidence="8">
    <location>
        <begin position="154"/>
        <end position="365"/>
    </location>
</feature>
<dbReference type="GO" id="GO:0004252">
    <property type="term" value="F:serine-type endopeptidase activity"/>
    <property type="evidence" value="ECO:0007669"/>
    <property type="project" value="UniProtKB-UniRule"/>
</dbReference>
<dbReference type="InterPro" id="IPR010259">
    <property type="entry name" value="S8pro/Inhibitor_I9"/>
</dbReference>
<dbReference type="KEGG" id="ruf:TH63_15640"/>
<evidence type="ECO:0000259" key="8">
    <source>
        <dbReference type="Pfam" id="PF00082"/>
    </source>
</evidence>
<feature type="domain" description="Inhibitor I9" evidence="9">
    <location>
        <begin position="49"/>
        <end position="120"/>
    </location>
</feature>
<evidence type="ECO:0000313" key="10">
    <source>
        <dbReference type="EMBL" id="AKQ47766.1"/>
    </source>
</evidence>
<dbReference type="Gene3D" id="3.30.70.80">
    <property type="entry name" value="Peptidase S8 propeptide/proteinase inhibitor I9"/>
    <property type="match status" value="1"/>
</dbReference>
<evidence type="ECO:0000256" key="4">
    <source>
        <dbReference type="ARBA" id="ARBA00022825"/>
    </source>
</evidence>
<evidence type="ECO:0000256" key="6">
    <source>
        <dbReference type="RuleBase" id="RU003355"/>
    </source>
</evidence>
<dbReference type="GO" id="GO:0005615">
    <property type="term" value="C:extracellular space"/>
    <property type="evidence" value="ECO:0007669"/>
    <property type="project" value="TreeGrafter"/>
</dbReference>